<proteinExistence type="predicted"/>
<dbReference type="Gene3D" id="3.40.630.30">
    <property type="match status" value="1"/>
</dbReference>
<evidence type="ECO:0000313" key="3">
    <source>
        <dbReference type="Proteomes" id="UP000631312"/>
    </source>
</evidence>
<evidence type="ECO:0000313" key="2">
    <source>
        <dbReference type="EMBL" id="GIE40876.1"/>
    </source>
</evidence>
<dbReference type="Proteomes" id="UP000631312">
    <property type="component" value="Unassembled WGS sequence"/>
</dbReference>
<comment type="caution">
    <text evidence="2">The sequence shown here is derived from an EMBL/GenBank/DDBJ whole genome shotgun (WGS) entry which is preliminary data.</text>
</comment>
<protein>
    <submittedName>
        <fullName evidence="2">Acetyltransferase</fullName>
    </submittedName>
</protein>
<dbReference type="PROSITE" id="PS51186">
    <property type="entry name" value="GNAT"/>
    <property type="match status" value="1"/>
</dbReference>
<dbReference type="InterPro" id="IPR051822">
    <property type="entry name" value="Glycosyl_Hydrolase_84"/>
</dbReference>
<feature type="domain" description="N-acetyltransferase" evidence="1">
    <location>
        <begin position="13"/>
        <end position="209"/>
    </location>
</feature>
<reference evidence="2 3" key="1">
    <citation type="submission" date="2021-01" db="EMBL/GenBank/DDBJ databases">
        <title>Whole genome shotgun sequence of Actinoplanes lobatus NBRC 12513.</title>
        <authorList>
            <person name="Komaki H."/>
            <person name="Tamura T."/>
        </authorList>
    </citation>
    <scope>NUCLEOTIDE SEQUENCE [LARGE SCALE GENOMIC DNA]</scope>
    <source>
        <strain evidence="2 3">NBRC 12513</strain>
    </source>
</reference>
<accession>A0ABQ4AJ00</accession>
<name>A0ABQ4AJ00_9ACTN</name>
<gene>
    <name evidence="2" type="ORF">Alo02nite_37740</name>
</gene>
<dbReference type="PANTHER" id="PTHR13170:SF16">
    <property type="entry name" value="PROTEIN O-GLCNACASE"/>
    <property type="match status" value="1"/>
</dbReference>
<dbReference type="Pfam" id="PF00583">
    <property type="entry name" value="Acetyltransf_1"/>
    <property type="match status" value="1"/>
</dbReference>
<keyword evidence="3" id="KW-1185">Reference proteome</keyword>
<dbReference type="EMBL" id="BOMP01000055">
    <property type="protein sequence ID" value="GIE40876.1"/>
    <property type="molecule type" value="Genomic_DNA"/>
</dbReference>
<organism evidence="2 3">
    <name type="scientific">Actinoplanes lobatus</name>
    <dbReference type="NCBI Taxonomy" id="113568"/>
    <lineage>
        <taxon>Bacteria</taxon>
        <taxon>Bacillati</taxon>
        <taxon>Actinomycetota</taxon>
        <taxon>Actinomycetes</taxon>
        <taxon>Micromonosporales</taxon>
        <taxon>Micromonosporaceae</taxon>
        <taxon>Actinoplanes</taxon>
    </lineage>
</organism>
<dbReference type="PANTHER" id="PTHR13170">
    <property type="entry name" value="O-GLCNACASE"/>
    <property type="match status" value="1"/>
</dbReference>
<sequence length="213" mass="23482">MEAFAPVSVDGVPEIRPYRPGDRRALHDICVRTADAGLDARGHYSTDDLMGDLFAAPYAHLEPHLAFVVDDGGEAVGYVVGTSDTARFAERYRDEWIPLTGDRYPVPPPPPRSPEQDMHWLHHHPERMLVAGLDGFPAHLHIDLLPPYQGRGLGRRLITTFIGTVDAPGVHVGMVTANVKARGFYDRLGFTVLPVPDPGPLTYLGLSIRQHAR</sequence>
<evidence type="ECO:0000259" key="1">
    <source>
        <dbReference type="PROSITE" id="PS51186"/>
    </source>
</evidence>
<dbReference type="InterPro" id="IPR000182">
    <property type="entry name" value="GNAT_dom"/>
</dbReference>
<dbReference type="InterPro" id="IPR016181">
    <property type="entry name" value="Acyl_CoA_acyltransferase"/>
</dbReference>
<dbReference type="SUPFAM" id="SSF55729">
    <property type="entry name" value="Acyl-CoA N-acyltransferases (Nat)"/>
    <property type="match status" value="1"/>
</dbReference>